<evidence type="ECO:0000313" key="2">
    <source>
        <dbReference type="Proteomes" id="UP000012062"/>
    </source>
</evidence>
<gene>
    <name evidence="1" type="ORF">MESS2_900007</name>
</gene>
<comment type="caution">
    <text evidence="1">The sequence shown here is derived from an EMBL/GenBank/DDBJ whole genome shotgun (WGS) entry which is preliminary data.</text>
</comment>
<evidence type="ECO:0000313" key="1">
    <source>
        <dbReference type="EMBL" id="CCV09217.1"/>
    </source>
</evidence>
<accession>M5EYG4</accession>
<dbReference type="STRING" id="1297569.MESS2_900007"/>
<protein>
    <submittedName>
        <fullName evidence="1">Transposase</fullName>
    </submittedName>
</protein>
<organism evidence="1 2">
    <name type="scientific">Mesorhizobium metallidurans STM 2683</name>
    <dbReference type="NCBI Taxonomy" id="1297569"/>
    <lineage>
        <taxon>Bacteria</taxon>
        <taxon>Pseudomonadati</taxon>
        <taxon>Pseudomonadota</taxon>
        <taxon>Alphaproteobacteria</taxon>
        <taxon>Hyphomicrobiales</taxon>
        <taxon>Phyllobacteriaceae</taxon>
        <taxon>Mesorhizobium</taxon>
    </lineage>
</organism>
<name>M5EYG4_9HYPH</name>
<dbReference type="Proteomes" id="UP000012062">
    <property type="component" value="Unassembled WGS sequence"/>
</dbReference>
<reference evidence="1 2" key="1">
    <citation type="submission" date="2013-02" db="EMBL/GenBank/DDBJ databases">
        <authorList>
            <person name="Genoscope - CEA"/>
        </authorList>
    </citation>
    <scope>NUCLEOTIDE SEQUENCE [LARGE SCALE GENOMIC DNA]</scope>
    <source>
        <strain evidence="1 2">STM 2683</strain>
    </source>
</reference>
<dbReference type="AlphaFoldDB" id="M5EYG4"/>
<keyword evidence="2" id="KW-1185">Reference proteome</keyword>
<dbReference type="EMBL" id="CAUM01000162">
    <property type="protein sequence ID" value="CCV09217.1"/>
    <property type="molecule type" value="Genomic_DNA"/>
</dbReference>
<proteinExistence type="predicted"/>
<sequence length="40" mass="4637">MIPAKTEPIRSPVPLRRFRYDAKHDILKGLRGKILHLSDP</sequence>